<feature type="region of interest" description="Disordered" evidence="1">
    <location>
        <begin position="104"/>
        <end position="123"/>
    </location>
</feature>
<feature type="domain" description="VQ" evidence="2">
    <location>
        <begin position="82"/>
        <end position="106"/>
    </location>
</feature>
<dbReference type="GO" id="GO:0005516">
    <property type="term" value="F:calmodulin binding"/>
    <property type="evidence" value="ECO:0007669"/>
    <property type="project" value="TreeGrafter"/>
</dbReference>
<comment type="caution">
    <text evidence="3">The sequence shown here is derived from an EMBL/GenBank/DDBJ whole genome shotgun (WGS) entry which is preliminary data.</text>
</comment>
<dbReference type="InterPro" id="IPR008889">
    <property type="entry name" value="VQ"/>
</dbReference>
<dbReference type="Proteomes" id="UP000734854">
    <property type="component" value="Unassembled WGS sequence"/>
</dbReference>
<dbReference type="GO" id="GO:0005634">
    <property type="term" value="C:nucleus"/>
    <property type="evidence" value="ECO:0007669"/>
    <property type="project" value="TreeGrafter"/>
</dbReference>
<dbReference type="AlphaFoldDB" id="A0A8J5LRL0"/>
<dbReference type="InterPro" id="IPR039609">
    <property type="entry name" value="VQ_15/22"/>
</dbReference>
<gene>
    <name evidence="3" type="ORF">ZIOFF_009611</name>
</gene>
<keyword evidence="4" id="KW-1185">Reference proteome</keyword>
<accession>A0A8J5LRL0</accession>
<evidence type="ECO:0000313" key="4">
    <source>
        <dbReference type="Proteomes" id="UP000734854"/>
    </source>
</evidence>
<proteinExistence type="predicted"/>
<reference evidence="3 4" key="1">
    <citation type="submission" date="2020-08" db="EMBL/GenBank/DDBJ databases">
        <title>Plant Genome Project.</title>
        <authorList>
            <person name="Zhang R.-G."/>
        </authorList>
    </citation>
    <scope>NUCLEOTIDE SEQUENCE [LARGE SCALE GENOMIC DNA]</scope>
    <source>
        <tissue evidence="3">Rhizome</tissue>
    </source>
</reference>
<evidence type="ECO:0000259" key="2">
    <source>
        <dbReference type="Pfam" id="PF05678"/>
    </source>
</evidence>
<evidence type="ECO:0000256" key="1">
    <source>
        <dbReference type="SAM" id="MobiDB-lite"/>
    </source>
</evidence>
<dbReference type="PANTHER" id="PTHR33179:SF9">
    <property type="entry name" value="OS01G0278000 PROTEIN"/>
    <property type="match status" value="1"/>
</dbReference>
<sequence length="164" mass="17181">MAEDRLPSINACIENDALAGAAGLPLLSGPSSSVAFSPLGFLSSSPFLLPLPLAGGPPLRLRDPPSLRIGKKRKPRACKRWPTAYIAADPANFRQMVQQVTGVDAHGGAEGSRAQDPQLPAVQGGGFVPTLDVPACLLNRLEQDTATGPPDHGWVFSDLDPVLI</sequence>
<dbReference type="PANTHER" id="PTHR33179">
    <property type="entry name" value="VQ MOTIF-CONTAINING PROTEIN"/>
    <property type="match status" value="1"/>
</dbReference>
<dbReference type="GO" id="GO:0006970">
    <property type="term" value="P:response to osmotic stress"/>
    <property type="evidence" value="ECO:0007669"/>
    <property type="project" value="TreeGrafter"/>
</dbReference>
<organism evidence="3 4">
    <name type="scientific">Zingiber officinale</name>
    <name type="common">Ginger</name>
    <name type="synonym">Amomum zingiber</name>
    <dbReference type="NCBI Taxonomy" id="94328"/>
    <lineage>
        <taxon>Eukaryota</taxon>
        <taxon>Viridiplantae</taxon>
        <taxon>Streptophyta</taxon>
        <taxon>Embryophyta</taxon>
        <taxon>Tracheophyta</taxon>
        <taxon>Spermatophyta</taxon>
        <taxon>Magnoliopsida</taxon>
        <taxon>Liliopsida</taxon>
        <taxon>Zingiberales</taxon>
        <taxon>Zingiberaceae</taxon>
        <taxon>Zingiber</taxon>
    </lineage>
</organism>
<name>A0A8J5LRL0_ZINOF</name>
<dbReference type="OrthoDB" id="780868at2759"/>
<evidence type="ECO:0000313" key="3">
    <source>
        <dbReference type="EMBL" id="KAG6527508.1"/>
    </source>
</evidence>
<protein>
    <recommendedName>
        <fullName evidence="2">VQ domain-containing protein</fullName>
    </recommendedName>
</protein>
<dbReference type="EMBL" id="JACMSC010000003">
    <property type="protein sequence ID" value="KAG6527508.1"/>
    <property type="molecule type" value="Genomic_DNA"/>
</dbReference>
<dbReference type="Pfam" id="PF05678">
    <property type="entry name" value="VQ"/>
    <property type="match status" value="1"/>
</dbReference>